<feature type="domain" description="Carrier" evidence="1">
    <location>
        <begin position="1"/>
        <end position="79"/>
    </location>
</feature>
<keyword evidence="3" id="KW-1185">Reference proteome</keyword>
<name>A0ABW3H6N6_9SPHN</name>
<reference evidence="3" key="1">
    <citation type="journal article" date="2019" name="Int. J. Syst. Evol. Microbiol.">
        <title>The Global Catalogue of Microorganisms (GCM) 10K type strain sequencing project: providing services to taxonomists for standard genome sequencing and annotation.</title>
        <authorList>
            <consortium name="The Broad Institute Genomics Platform"/>
            <consortium name="The Broad Institute Genome Sequencing Center for Infectious Disease"/>
            <person name="Wu L."/>
            <person name="Ma J."/>
        </authorList>
    </citation>
    <scope>NUCLEOTIDE SEQUENCE [LARGE SCALE GENOMIC DNA]</scope>
    <source>
        <strain evidence="3">CCUG 62982</strain>
    </source>
</reference>
<evidence type="ECO:0000313" key="3">
    <source>
        <dbReference type="Proteomes" id="UP001596977"/>
    </source>
</evidence>
<evidence type="ECO:0000259" key="1">
    <source>
        <dbReference type="PROSITE" id="PS50075"/>
    </source>
</evidence>
<sequence>MIEEAIRDYIVRNSRAALDSASLTPDTDVIAEGLVDSLMLLQMTDFIEDHFGVEILPDDLTFENFGSIAKITALIEDRSGKV</sequence>
<dbReference type="PROSITE" id="PS50075">
    <property type="entry name" value="CARRIER"/>
    <property type="match status" value="1"/>
</dbReference>
<evidence type="ECO:0000313" key="2">
    <source>
        <dbReference type="EMBL" id="MFD0946954.1"/>
    </source>
</evidence>
<gene>
    <name evidence="2" type="ORF">ACFQ1E_11445</name>
</gene>
<protein>
    <submittedName>
        <fullName evidence="2">Acyl carrier protein</fullName>
    </submittedName>
</protein>
<dbReference type="RefSeq" id="WP_264944741.1">
    <property type="nucleotide sequence ID" value="NZ_JAPDRA010000005.1"/>
</dbReference>
<dbReference type="Pfam" id="PF00550">
    <property type="entry name" value="PP-binding"/>
    <property type="match status" value="1"/>
</dbReference>
<accession>A0ABW3H6N6</accession>
<organism evidence="2 3">
    <name type="scientific">Sphingomonas canadensis</name>
    <dbReference type="NCBI Taxonomy" id="1219257"/>
    <lineage>
        <taxon>Bacteria</taxon>
        <taxon>Pseudomonadati</taxon>
        <taxon>Pseudomonadota</taxon>
        <taxon>Alphaproteobacteria</taxon>
        <taxon>Sphingomonadales</taxon>
        <taxon>Sphingomonadaceae</taxon>
        <taxon>Sphingomonas</taxon>
    </lineage>
</organism>
<dbReference type="Gene3D" id="1.10.1200.10">
    <property type="entry name" value="ACP-like"/>
    <property type="match status" value="1"/>
</dbReference>
<dbReference type="SUPFAM" id="SSF47336">
    <property type="entry name" value="ACP-like"/>
    <property type="match status" value="1"/>
</dbReference>
<dbReference type="InterPro" id="IPR036736">
    <property type="entry name" value="ACP-like_sf"/>
</dbReference>
<dbReference type="Proteomes" id="UP001596977">
    <property type="component" value="Unassembled WGS sequence"/>
</dbReference>
<dbReference type="EMBL" id="JBHTJG010000005">
    <property type="protein sequence ID" value="MFD0946954.1"/>
    <property type="molecule type" value="Genomic_DNA"/>
</dbReference>
<comment type="caution">
    <text evidence="2">The sequence shown here is derived from an EMBL/GenBank/DDBJ whole genome shotgun (WGS) entry which is preliminary data.</text>
</comment>
<dbReference type="InterPro" id="IPR009081">
    <property type="entry name" value="PP-bd_ACP"/>
</dbReference>
<proteinExistence type="predicted"/>